<dbReference type="SUPFAM" id="SSF54928">
    <property type="entry name" value="RNA-binding domain, RBD"/>
    <property type="match status" value="1"/>
</dbReference>
<evidence type="ECO:0000256" key="4">
    <source>
        <dbReference type="SAM" id="MobiDB-lite"/>
    </source>
</evidence>
<dbReference type="InterPro" id="IPR000504">
    <property type="entry name" value="RRM_dom"/>
</dbReference>
<feature type="compositionally biased region" description="Gly residues" evidence="4">
    <location>
        <begin position="93"/>
        <end position="103"/>
    </location>
</feature>
<dbReference type="InterPro" id="IPR035979">
    <property type="entry name" value="RBD_domain_sf"/>
</dbReference>
<evidence type="ECO:0000259" key="5">
    <source>
        <dbReference type="PROSITE" id="PS50102"/>
    </source>
</evidence>
<feature type="domain" description="RRM" evidence="5">
    <location>
        <begin position="7"/>
        <end position="85"/>
    </location>
</feature>
<dbReference type="Proteomes" id="UP000054408">
    <property type="component" value="Unassembled WGS sequence"/>
</dbReference>
<dbReference type="RefSeq" id="XP_013763168.1">
    <property type="nucleotide sequence ID" value="XM_013907714.1"/>
</dbReference>
<protein>
    <submittedName>
        <fullName evidence="6">RNA recognition domain-containing protein containing protein</fullName>
    </submittedName>
</protein>
<dbReference type="Gene3D" id="1.10.20.70">
    <property type="entry name" value="Transcription termination and cleavage factor, C-terminal domain"/>
    <property type="match status" value="1"/>
</dbReference>
<evidence type="ECO:0000313" key="7">
    <source>
        <dbReference type="Proteomes" id="UP000054408"/>
    </source>
</evidence>
<dbReference type="InterPro" id="IPR025742">
    <property type="entry name" value="CSTF2_hinge"/>
</dbReference>
<dbReference type="Pfam" id="PF14304">
    <property type="entry name" value="CSTF_C"/>
    <property type="match status" value="1"/>
</dbReference>
<dbReference type="OrthoDB" id="272703at2759"/>
<sequence>MSRRAEFTVFVGNIPFDTTEEDIRRVMSNAGPVKSVRIQMDKETGKAKGYGFCEFYDRATVESALRNLKGVEVGGRALRLDYAEKDTRKSAPSGGGTGGGPGPMTGSNQGAVLGGPRRGPEMMMEKASLEQVLAVVESMTSAQRREFVAKMRSFVDIHPDDAQAVLRENPTLSWAFVQMLTLEDLIPNLDVDAFVAKEAAPRPPQPQAGQPGAPGQMAVPMAGAPPPPHTQGMHPPPGGAPPPGPPPQGQPGAFSTAGLLHMLSNINPQLILATLGEENTAILTEVLSMTPQQFAALSPDQRAAINAIEQQLSSLFAK</sequence>
<dbReference type="PANTHER" id="PTHR45735:SF2">
    <property type="entry name" value="CLEAVAGE STIMULATION FACTOR SUBUNIT 2"/>
    <property type="match status" value="1"/>
</dbReference>
<feature type="region of interest" description="Disordered" evidence="4">
    <location>
        <begin position="200"/>
        <end position="255"/>
    </location>
</feature>
<evidence type="ECO:0000313" key="6">
    <source>
        <dbReference type="EMBL" id="KNC46193.1"/>
    </source>
</evidence>
<dbReference type="GeneID" id="25560125"/>
<dbReference type="PROSITE" id="PS50102">
    <property type="entry name" value="RRM"/>
    <property type="match status" value="1"/>
</dbReference>
<dbReference type="STRING" id="461836.A0A0L0D4G6"/>
<dbReference type="PANTHER" id="PTHR45735">
    <property type="entry name" value="CLEAVAGE STIMULATION FACTOR SUBUNIT 2"/>
    <property type="match status" value="1"/>
</dbReference>
<dbReference type="SMART" id="SM00360">
    <property type="entry name" value="RRM"/>
    <property type="match status" value="1"/>
</dbReference>
<evidence type="ECO:0000256" key="1">
    <source>
        <dbReference type="ARBA" id="ARBA00004123"/>
    </source>
</evidence>
<name>A0A0L0D4G6_THETB</name>
<comment type="subcellular location">
    <subcellularLocation>
        <location evidence="1">Nucleus</location>
    </subcellularLocation>
</comment>
<dbReference type="EMBL" id="GL349433">
    <property type="protein sequence ID" value="KNC46193.1"/>
    <property type="molecule type" value="Genomic_DNA"/>
</dbReference>
<proteinExistence type="predicted"/>
<feature type="compositionally biased region" description="Low complexity" evidence="4">
    <location>
        <begin position="207"/>
        <end position="222"/>
    </location>
</feature>
<dbReference type="GO" id="GO:0005847">
    <property type="term" value="C:mRNA cleavage and polyadenylation specificity factor complex"/>
    <property type="evidence" value="ECO:0007669"/>
    <property type="project" value="TreeGrafter"/>
</dbReference>
<feature type="compositionally biased region" description="Pro residues" evidence="4">
    <location>
        <begin position="223"/>
        <end position="249"/>
    </location>
</feature>
<evidence type="ECO:0000256" key="3">
    <source>
        <dbReference type="PROSITE-ProRule" id="PRU00176"/>
    </source>
</evidence>
<gene>
    <name evidence="6" type="ORF">AMSG_00312</name>
</gene>
<dbReference type="OMA" id="CEYNDGA"/>
<dbReference type="Gene3D" id="3.30.70.330">
    <property type="match status" value="1"/>
</dbReference>
<keyword evidence="7" id="KW-1185">Reference proteome</keyword>
<keyword evidence="2" id="KW-0539">Nucleus</keyword>
<dbReference type="Pfam" id="PF00076">
    <property type="entry name" value="RRM_1"/>
    <property type="match status" value="1"/>
</dbReference>
<evidence type="ECO:0000256" key="2">
    <source>
        <dbReference type="ARBA" id="ARBA00023242"/>
    </source>
</evidence>
<dbReference type="CDD" id="cd12398">
    <property type="entry name" value="RRM_CSTF2_RNA15_like"/>
    <property type="match status" value="1"/>
</dbReference>
<organism evidence="6 7">
    <name type="scientific">Thecamonas trahens ATCC 50062</name>
    <dbReference type="NCBI Taxonomy" id="461836"/>
    <lineage>
        <taxon>Eukaryota</taxon>
        <taxon>Apusozoa</taxon>
        <taxon>Apusomonadida</taxon>
        <taxon>Apusomonadidae</taxon>
        <taxon>Thecamonas</taxon>
    </lineage>
</organism>
<accession>A0A0L0D4G6</accession>
<dbReference type="Pfam" id="PF14327">
    <property type="entry name" value="CSTF2_hinge"/>
    <property type="match status" value="1"/>
</dbReference>
<dbReference type="eggNOG" id="KOG0108">
    <property type="taxonomic scope" value="Eukaryota"/>
</dbReference>
<dbReference type="AlphaFoldDB" id="A0A0L0D4G6"/>
<keyword evidence="3" id="KW-0694">RNA-binding</keyword>
<dbReference type="InterPro" id="IPR038192">
    <property type="entry name" value="CSTF_C_sf"/>
</dbReference>
<reference evidence="6 7" key="1">
    <citation type="submission" date="2010-05" db="EMBL/GenBank/DDBJ databases">
        <title>The Genome Sequence of Thecamonas trahens ATCC 50062.</title>
        <authorList>
            <consortium name="The Broad Institute Genome Sequencing Platform"/>
            <person name="Russ C."/>
            <person name="Cuomo C."/>
            <person name="Shea T."/>
            <person name="Young S.K."/>
            <person name="Zeng Q."/>
            <person name="Koehrsen M."/>
            <person name="Haas B."/>
            <person name="Borodovsky M."/>
            <person name="Guigo R."/>
            <person name="Alvarado L."/>
            <person name="Berlin A."/>
            <person name="Bochicchio J."/>
            <person name="Borenstein D."/>
            <person name="Chapman S."/>
            <person name="Chen Z."/>
            <person name="Freedman E."/>
            <person name="Gellesch M."/>
            <person name="Goldberg J."/>
            <person name="Griggs A."/>
            <person name="Gujja S."/>
            <person name="Heilman E."/>
            <person name="Heiman D."/>
            <person name="Hepburn T."/>
            <person name="Howarth C."/>
            <person name="Jen D."/>
            <person name="Larson L."/>
            <person name="Mehta T."/>
            <person name="Park D."/>
            <person name="Pearson M."/>
            <person name="Roberts A."/>
            <person name="Saif S."/>
            <person name="Shenoy N."/>
            <person name="Sisk P."/>
            <person name="Stolte C."/>
            <person name="Sykes S."/>
            <person name="Thomson T."/>
            <person name="Walk T."/>
            <person name="White J."/>
            <person name="Yandava C."/>
            <person name="Burger G."/>
            <person name="Gray M.W."/>
            <person name="Holland P.W.H."/>
            <person name="King N."/>
            <person name="Lang F.B.F."/>
            <person name="Roger A.J."/>
            <person name="Ruiz-Trillo I."/>
            <person name="Lander E."/>
            <person name="Nusbaum C."/>
        </authorList>
    </citation>
    <scope>NUCLEOTIDE SEQUENCE [LARGE SCALE GENOMIC DNA]</scope>
    <source>
        <strain evidence="6 7">ATCC 50062</strain>
    </source>
</reference>
<feature type="region of interest" description="Disordered" evidence="4">
    <location>
        <begin position="84"/>
        <end position="120"/>
    </location>
</feature>
<dbReference type="InterPro" id="IPR012677">
    <property type="entry name" value="Nucleotide-bd_a/b_plait_sf"/>
</dbReference>
<dbReference type="GO" id="GO:0031124">
    <property type="term" value="P:mRNA 3'-end processing"/>
    <property type="evidence" value="ECO:0007669"/>
    <property type="project" value="InterPro"/>
</dbReference>
<dbReference type="InterPro" id="IPR026896">
    <property type="entry name" value="CSTF_C"/>
</dbReference>
<dbReference type="GO" id="GO:0003729">
    <property type="term" value="F:mRNA binding"/>
    <property type="evidence" value="ECO:0007669"/>
    <property type="project" value="TreeGrafter"/>
</dbReference>